<dbReference type="SUPFAM" id="SSF50729">
    <property type="entry name" value="PH domain-like"/>
    <property type="match status" value="1"/>
</dbReference>
<evidence type="ECO:0000256" key="2">
    <source>
        <dbReference type="SAM" id="MobiDB-lite"/>
    </source>
</evidence>
<feature type="region of interest" description="Disordered" evidence="2">
    <location>
        <begin position="578"/>
        <end position="710"/>
    </location>
</feature>
<evidence type="ECO:0000313" key="5">
    <source>
        <dbReference type="Proteomes" id="UP000612746"/>
    </source>
</evidence>
<dbReference type="Proteomes" id="UP000612746">
    <property type="component" value="Unassembled WGS sequence"/>
</dbReference>
<comment type="caution">
    <text evidence="4">The sequence shown here is derived from an EMBL/GenBank/DDBJ whole genome shotgun (WGS) entry which is preliminary data.</text>
</comment>
<feature type="compositionally biased region" description="Polar residues" evidence="2">
    <location>
        <begin position="92"/>
        <end position="103"/>
    </location>
</feature>
<feature type="compositionally biased region" description="Pro residues" evidence="2">
    <location>
        <begin position="80"/>
        <end position="89"/>
    </location>
</feature>
<dbReference type="Pfam" id="PF20399">
    <property type="entry name" value="PH_20"/>
    <property type="match status" value="1"/>
</dbReference>
<dbReference type="PANTHER" id="PTHR31941:SF1">
    <property type="entry name" value="CYTOSKELETAL SIGNALING PROTEIN SLM1"/>
    <property type="match status" value="1"/>
</dbReference>
<feature type="compositionally biased region" description="Polar residues" evidence="2">
    <location>
        <begin position="605"/>
        <end position="618"/>
    </location>
</feature>
<feature type="domain" description="PH" evidence="3">
    <location>
        <begin position="454"/>
        <end position="557"/>
    </location>
</feature>
<proteinExistence type="predicted"/>
<dbReference type="PANTHER" id="PTHR31941">
    <property type="entry name" value="CYTOSKELETAL SIGNALING PROTEIN SLM1"/>
    <property type="match status" value="1"/>
</dbReference>
<keyword evidence="5" id="KW-1185">Reference proteome</keyword>
<evidence type="ECO:0000313" key="4">
    <source>
        <dbReference type="EMBL" id="KAG2189224.1"/>
    </source>
</evidence>
<keyword evidence="1" id="KW-0597">Phosphoprotein</keyword>
<feature type="region of interest" description="Disordered" evidence="2">
    <location>
        <begin position="122"/>
        <end position="186"/>
    </location>
</feature>
<dbReference type="PROSITE" id="PS50003">
    <property type="entry name" value="PH_DOMAIN"/>
    <property type="match status" value="1"/>
</dbReference>
<accession>A0A8H7QA56</accession>
<dbReference type="InterPro" id="IPR011993">
    <property type="entry name" value="PH-like_dom_sf"/>
</dbReference>
<feature type="compositionally biased region" description="Low complexity" evidence="2">
    <location>
        <begin position="67"/>
        <end position="79"/>
    </location>
</feature>
<organism evidence="4 5">
    <name type="scientific">Umbelopsis vinacea</name>
    <dbReference type="NCBI Taxonomy" id="44442"/>
    <lineage>
        <taxon>Eukaryota</taxon>
        <taxon>Fungi</taxon>
        <taxon>Fungi incertae sedis</taxon>
        <taxon>Mucoromycota</taxon>
        <taxon>Mucoromycotina</taxon>
        <taxon>Umbelopsidomycetes</taxon>
        <taxon>Umbelopsidales</taxon>
        <taxon>Umbelopsidaceae</taxon>
        <taxon>Umbelopsis</taxon>
    </lineage>
</organism>
<feature type="compositionally biased region" description="Basic and acidic residues" evidence="2">
    <location>
        <begin position="591"/>
        <end position="603"/>
    </location>
</feature>
<evidence type="ECO:0000256" key="1">
    <source>
        <dbReference type="ARBA" id="ARBA00022553"/>
    </source>
</evidence>
<sequence length="710" mass="79739">MSVQGHQKSPSAGRFTEHFDNVIAVPVETSNNRQSIGRGLSLRRNRNSLPPAGPDASNLPTNAEPGSPQAPLPQQRLSQLPPPANPPPQLQRNVSQLPPSILNSPQLQRNLSQQQTVQMPFVAEPGELNKRNSRGPPPGMKNANSNAVEPPPVFRPPQQKSNSISRRSGSIGRSGTGGFSSNSDGINPSEVLINRLDAWRVMIKMFIDYFDEIAKAEVLMARNYMRLSGIIQLPIREGHFKEDNGIQDVCVAFRDGSKSVSEDHDDFSKFIMENVLPSLIRIKKKIKDRMREMKNDEGLHLDTLWKEMDQTKKAMAFLDKQCAVAKLQQPNQQVSQDPWLANLHVMHQLKQQIEEENRLHERMIALQREVATFEGSIVDSTKSAMRTFYDRRAKDIYSHSTRVDSIIYVLDNLKLDTEWHEFVSKHGDQLVREDAGFRNYRDIDYPNKLDPLVQAIKKGKLSRKTGVMRSYNERYYALTPCGYLHEFRPEDKLDPELSIYIPSTTVTLLEPNKGGYGLEIHGRNTVGMMNRERTYTLRAASSEEQNDWYQQLQILANRPPPGPAPVPAGVPMDVKTYDVEDRPTYPPQNYHEMRPSTDTKHLVSEPTSATDSSNNQHVQFDDDSILSSPLNSPPKSPIPATAEHHVSFDSDSDISYEEASPVPSNIIRQDPPLASPKPKHAYIGGFKPILQGHQTSDLSAGPESGPTSPR</sequence>
<protein>
    <recommendedName>
        <fullName evidence="3">PH domain-containing protein</fullName>
    </recommendedName>
</protein>
<dbReference type="AlphaFoldDB" id="A0A8H7QA56"/>
<gene>
    <name evidence="4" type="ORF">INT44_004366</name>
</gene>
<dbReference type="OrthoDB" id="5598057at2759"/>
<evidence type="ECO:0000259" key="3">
    <source>
        <dbReference type="PROSITE" id="PS50003"/>
    </source>
</evidence>
<dbReference type="EMBL" id="JAEPRA010000001">
    <property type="protein sequence ID" value="KAG2189224.1"/>
    <property type="molecule type" value="Genomic_DNA"/>
</dbReference>
<name>A0A8H7QA56_9FUNG</name>
<feature type="compositionally biased region" description="Low complexity" evidence="2">
    <location>
        <begin position="161"/>
        <end position="171"/>
    </location>
</feature>
<dbReference type="SUPFAM" id="SSF103657">
    <property type="entry name" value="BAR/IMD domain-like"/>
    <property type="match status" value="1"/>
</dbReference>
<dbReference type="InterPro" id="IPR046868">
    <property type="entry name" value="BAR_4"/>
</dbReference>
<dbReference type="InterPro" id="IPR027267">
    <property type="entry name" value="AH/BAR_dom_sf"/>
</dbReference>
<dbReference type="Gene3D" id="1.20.1270.60">
    <property type="entry name" value="Arfaptin homology (AH) domain/BAR domain"/>
    <property type="match status" value="1"/>
</dbReference>
<reference evidence="4" key="1">
    <citation type="submission" date="2020-12" db="EMBL/GenBank/DDBJ databases">
        <title>Metabolic potential, ecology and presence of endohyphal bacteria is reflected in genomic diversity of Mucoromycotina.</title>
        <authorList>
            <person name="Muszewska A."/>
            <person name="Okrasinska A."/>
            <person name="Steczkiewicz K."/>
            <person name="Drgas O."/>
            <person name="Orlowska M."/>
            <person name="Perlinska-Lenart U."/>
            <person name="Aleksandrzak-Piekarczyk T."/>
            <person name="Szatraj K."/>
            <person name="Zielenkiewicz U."/>
            <person name="Pilsyk S."/>
            <person name="Malc E."/>
            <person name="Mieczkowski P."/>
            <person name="Kruszewska J.S."/>
            <person name="Biernat P."/>
            <person name="Pawlowska J."/>
        </authorList>
    </citation>
    <scope>NUCLEOTIDE SEQUENCE</scope>
    <source>
        <strain evidence="4">WA0000051536</strain>
    </source>
</reference>
<dbReference type="SMART" id="SM00233">
    <property type="entry name" value="PH"/>
    <property type="match status" value="1"/>
</dbReference>
<dbReference type="InterPro" id="IPR046869">
    <property type="entry name" value="SLM1/RGC1-like_PH"/>
</dbReference>
<feature type="region of interest" description="Disordered" evidence="2">
    <location>
        <begin position="30"/>
        <end position="103"/>
    </location>
</feature>
<dbReference type="Gene3D" id="2.30.29.30">
    <property type="entry name" value="Pleckstrin-homology domain (PH domain)/Phosphotyrosine-binding domain (PTB)"/>
    <property type="match status" value="1"/>
</dbReference>
<dbReference type="InterPro" id="IPR001849">
    <property type="entry name" value="PH_domain"/>
</dbReference>
<dbReference type="Pfam" id="PF20400">
    <property type="entry name" value="BAR_4"/>
    <property type="match status" value="1"/>
</dbReference>